<dbReference type="Gene3D" id="3.30.70.1620">
    <property type="match status" value="1"/>
</dbReference>
<feature type="coiled-coil region" evidence="11">
    <location>
        <begin position="638"/>
        <end position="746"/>
    </location>
</feature>
<dbReference type="eggNOG" id="KOG0933">
    <property type="taxonomic scope" value="Eukaryota"/>
</dbReference>
<dbReference type="Pfam" id="PF02463">
    <property type="entry name" value="SMC_N"/>
    <property type="match status" value="1"/>
</dbReference>
<evidence type="ECO:0000313" key="15">
    <source>
        <dbReference type="Proteomes" id="UP000015101"/>
    </source>
</evidence>
<dbReference type="OMA" id="THNKIAM"/>
<dbReference type="GO" id="GO:0030261">
    <property type="term" value="P:chromosome condensation"/>
    <property type="evidence" value="ECO:0007669"/>
    <property type="project" value="UniProtKB-KW"/>
</dbReference>
<dbReference type="InterPro" id="IPR036277">
    <property type="entry name" value="SMC_hinge_sf"/>
</dbReference>
<evidence type="ECO:0000256" key="3">
    <source>
        <dbReference type="ARBA" id="ARBA00022618"/>
    </source>
</evidence>
<keyword evidence="15" id="KW-1185">Reference proteome</keyword>
<evidence type="ECO:0000256" key="1">
    <source>
        <dbReference type="ARBA" id="ARBA00004123"/>
    </source>
</evidence>
<dbReference type="SMART" id="SM00968">
    <property type="entry name" value="SMC_hinge"/>
    <property type="match status" value="1"/>
</dbReference>
<dbReference type="KEGG" id="hro:HELRODRAFT_156367"/>
<dbReference type="InterPro" id="IPR027417">
    <property type="entry name" value="P-loop_NTPase"/>
</dbReference>
<dbReference type="RefSeq" id="XP_009011724.1">
    <property type="nucleotide sequence ID" value="XM_009013476.1"/>
</dbReference>
<dbReference type="FunFam" id="3.40.50.300:FF:000385">
    <property type="entry name" value="Structural maintenance of chromosomes 2"/>
    <property type="match status" value="1"/>
</dbReference>
<evidence type="ECO:0000313" key="14">
    <source>
        <dbReference type="EnsemblMetazoa" id="HelroP156367"/>
    </source>
</evidence>
<evidence type="ECO:0000256" key="9">
    <source>
        <dbReference type="ARBA" id="ARBA00023242"/>
    </source>
</evidence>
<keyword evidence="3" id="KW-0132">Cell division</keyword>
<dbReference type="InParanoid" id="T1ELU4"/>
<feature type="domain" description="SMC hinge" evidence="12">
    <location>
        <begin position="486"/>
        <end position="606"/>
    </location>
</feature>
<dbReference type="EMBL" id="AMQM01002836">
    <property type="status" value="NOT_ANNOTATED_CDS"/>
    <property type="molecule type" value="Genomic_DNA"/>
</dbReference>
<evidence type="ECO:0000256" key="8">
    <source>
        <dbReference type="ARBA" id="ARBA00023067"/>
    </source>
</evidence>
<evidence type="ECO:0000256" key="6">
    <source>
        <dbReference type="ARBA" id="ARBA00022840"/>
    </source>
</evidence>
<dbReference type="InterPro" id="IPR024704">
    <property type="entry name" value="SMC"/>
</dbReference>
<dbReference type="SUPFAM" id="SSF52540">
    <property type="entry name" value="P-loop containing nucleoside triphosphate hydrolases"/>
    <property type="match status" value="2"/>
</dbReference>
<dbReference type="GeneID" id="20197544"/>
<accession>T1ELU4</accession>
<evidence type="ECO:0000313" key="13">
    <source>
        <dbReference type="EMBL" id="ESO09910.1"/>
    </source>
</evidence>
<dbReference type="AlphaFoldDB" id="T1ELU4"/>
<evidence type="ECO:0000256" key="2">
    <source>
        <dbReference type="ARBA" id="ARBA00005231"/>
    </source>
</evidence>
<reference evidence="13 15" key="2">
    <citation type="journal article" date="2013" name="Nature">
        <title>Insights into bilaterian evolution from three spiralian genomes.</title>
        <authorList>
            <person name="Simakov O."/>
            <person name="Marletaz F."/>
            <person name="Cho S.J."/>
            <person name="Edsinger-Gonzales E."/>
            <person name="Havlak P."/>
            <person name="Hellsten U."/>
            <person name="Kuo D.H."/>
            <person name="Larsson T."/>
            <person name="Lv J."/>
            <person name="Arendt D."/>
            <person name="Savage R."/>
            <person name="Osoegawa K."/>
            <person name="de Jong P."/>
            <person name="Grimwood J."/>
            <person name="Chapman J.A."/>
            <person name="Shapiro H."/>
            <person name="Aerts A."/>
            <person name="Otillar R.P."/>
            <person name="Terry A.Y."/>
            <person name="Boore J.L."/>
            <person name="Grigoriev I.V."/>
            <person name="Lindberg D.R."/>
            <person name="Seaver E.C."/>
            <person name="Weisblat D.A."/>
            <person name="Putnam N.H."/>
            <person name="Rokhsar D.S."/>
        </authorList>
    </citation>
    <scope>NUCLEOTIDE SEQUENCE</scope>
</reference>
<evidence type="ECO:0000256" key="5">
    <source>
        <dbReference type="ARBA" id="ARBA00022776"/>
    </source>
</evidence>
<keyword evidence="5" id="KW-0498">Mitosis</keyword>
<dbReference type="GO" id="GO:0005524">
    <property type="term" value="F:ATP binding"/>
    <property type="evidence" value="ECO:0007669"/>
    <property type="project" value="UniProtKB-KW"/>
</dbReference>
<dbReference type="Gene3D" id="3.40.50.300">
    <property type="entry name" value="P-loop containing nucleotide triphosphate hydrolases"/>
    <property type="match status" value="2"/>
</dbReference>
<dbReference type="OrthoDB" id="10255539at2759"/>
<dbReference type="Pfam" id="PF06470">
    <property type="entry name" value="SMC_hinge"/>
    <property type="match status" value="1"/>
</dbReference>
<reference evidence="14" key="3">
    <citation type="submission" date="2015-06" db="UniProtKB">
        <authorList>
            <consortium name="EnsemblMetazoa"/>
        </authorList>
    </citation>
    <scope>IDENTIFICATION</scope>
</reference>
<reference evidence="15" key="1">
    <citation type="submission" date="2012-12" db="EMBL/GenBank/DDBJ databases">
        <authorList>
            <person name="Hellsten U."/>
            <person name="Grimwood J."/>
            <person name="Chapman J.A."/>
            <person name="Shapiro H."/>
            <person name="Aerts A."/>
            <person name="Otillar R.P."/>
            <person name="Terry A.Y."/>
            <person name="Boore J.L."/>
            <person name="Simakov O."/>
            <person name="Marletaz F."/>
            <person name="Cho S.-J."/>
            <person name="Edsinger-Gonzales E."/>
            <person name="Havlak P."/>
            <person name="Kuo D.-H."/>
            <person name="Larsson T."/>
            <person name="Lv J."/>
            <person name="Arendt D."/>
            <person name="Savage R."/>
            <person name="Osoegawa K."/>
            <person name="de Jong P."/>
            <person name="Lindberg D.R."/>
            <person name="Seaver E.C."/>
            <person name="Weisblat D.A."/>
            <person name="Putnam N.H."/>
            <person name="Grigoriev I.V."/>
            <person name="Rokhsar D.S."/>
        </authorList>
    </citation>
    <scope>NUCLEOTIDE SEQUENCE</scope>
</reference>
<proteinExistence type="inferred from homology"/>
<dbReference type="GO" id="GO:0016887">
    <property type="term" value="F:ATP hydrolysis activity"/>
    <property type="evidence" value="ECO:0007669"/>
    <property type="project" value="InterPro"/>
</dbReference>
<protein>
    <recommendedName>
        <fullName evidence="12">SMC hinge domain-containing protein</fullName>
    </recommendedName>
</protein>
<dbReference type="SUPFAM" id="SSF75553">
    <property type="entry name" value="Smc hinge domain"/>
    <property type="match status" value="1"/>
</dbReference>
<feature type="coiled-coil region" evidence="11">
    <location>
        <begin position="770"/>
        <end position="804"/>
    </location>
</feature>
<evidence type="ECO:0000259" key="12">
    <source>
        <dbReference type="SMART" id="SM00968"/>
    </source>
</evidence>
<sequence length="1056" mass="119571">MWIKSIVLDGFKSYAQRTEINGFDPLFNAITGLNGSGKSNILDGICFLLGITNLSNVRAVNLNELVYKNGQGGITKATVSIVFDNTNKPQSPYGYRHYDEITITRQISIGNRNKYLINGLIANNNRVHDLFKSVQLNVNNPHFLIMQGRITKVLNMKPEEILSMIEEATGTKLYDNKRDEASKVMEKKNVHLLEIDTNLNEEINPKVLKLKEEKASYLEYQKIIRQLEHLNKFHIAYKFFGAEACSDFVELSKKSVEDHLQLLKTLNDSKKEVACGDESLKLLSTVIASLEKKRDEEAGGLLSTLQKAHEEAKNALTINSSHLNASKNQLTSETNKLEKLKRQQHADKTSLKLKKEAVTKLEFELNVLKEKNEALKNSHKSAIDHLKAVKVGLAGVDNGKDATVNEQLRSCKVNISNIETMLEETKIRVELKKLNYEDGLEEKLGAEHRRLEMEVMRISERINSLEARFHQLSFDYHDPESNFNRTSVKGPVAMLMNVKDQKYATALEVVAGGKLYHIVVDTEQTSKKLLDKGQLKRRVTFIPLNKIAGSKISADVLRRAECLVGKENVRTALSLVEYENELEAAMAYVFGTSFICTDMESAKRVTFDEDIMMRSVTLAGDSFDPAGIASGDVMNEQMVSGEDRKKMLLKQIEELEDILKNKDAHMEQQVKKAQDDLDSITHRYEASNNFLKIKEQEFNVMKLELVDLDKEHVDLMDQINSTSESIKKLEEQVTQQEAEVLRAQVQLMTNNYNKDIEAKQLEQHELVKNKKKLLLQIEDMQHKITQANKVAKDAQKKVEQMLKEHAWIAEERNLFNVANTVYDFNANNPNEASKKINKLQDMKEKLSKTVNMRAMSMLNKAEEQQRDLMQKRPVVLSNRAQIEKLITKLDNEKDKALKLAFAQVNEDFGSIFSTLLPGASAKLIATEENGILCGVEFRVGFGNVWKESLSELSGGQRSLVALSLILALLLFKPAPLYILDEVDAALDLSHTQNIGQMLKAHFKHSQFIIVSLKDSMFNNANVLFKTKFVDGVSTITRHTQENNGKSSSEPVQKKKI</sequence>
<dbReference type="InterPro" id="IPR003395">
    <property type="entry name" value="RecF/RecN/SMC_N"/>
</dbReference>
<evidence type="ECO:0000256" key="4">
    <source>
        <dbReference type="ARBA" id="ARBA00022741"/>
    </source>
</evidence>
<dbReference type="GO" id="GO:0005694">
    <property type="term" value="C:chromosome"/>
    <property type="evidence" value="ECO:0007669"/>
    <property type="project" value="InterPro"/>
</dbReference>
<dbReference type="Gene3D" id="1.20.1060.20">
    <property type="match status" value="1"/>
</dbReference>
<dbReference type="Proteomes" id="UP000015101">
    <property type="component" value="Unassembled WGS sequence"/>
</dbReference>
<keyword evidence="6" id="KW-0067">ATP-binding</keyword>
<keyword evidence="8" id="KW-0226">DNA condensation</keyword>
<keyword evidence="7 11" id="KW-0175">Coiled coil</keyword>
<gene>
    <name evidence="14" type="primary">20197544</name>
    <name evidence="13" type="ORF">HELRODRAFT_156367</name>
</gene>
<evidence type="ECO:0000256" key="7">
    <source>
        <dbReference type="ARBA" id="ARBA00023054"/>
    </source>
</evidence>
<keyword evidence="9" id="KW-0539">Nucleus</keyword>
<dbReference type="STRING" id="6412.T1ELU4"/>
<evidence type="ECO:0000256" key="10">
    <source>
        <dbReference type="ARBA" id="ARBA00023306"/>
    </source>
</evidence>
<comment type="subcellular location">
    <subcellularLocation>
        <location evidence="1">Nucleus</location>
    </subcellularLocation>
</comment>
<dbReference type="EMBL" id="KB095905">
    <property type="protein sequence ID" value="ESO09910.1"/>
    <property type="molecule type" value="Genomic_DNA"/>
</dbReference>
<name>T1ELU4_HELRO</name>
<dbReference type="GO" id="GO:0051301">
    <property type="term" value="P:cell division"/>
    <property type="evidence" value="ECO:0007669"/>
    <property type="project" value="UniProtKB-KW"/>
</dbReference>
<dbReference type="InterPro" id="IPR010935">
    <property type="entry name" value="SMC_hinge"/>
</dbReference>
<feature type="coiled-coil region" evidence="11">
    <location>
        <begin position="851"/>
        <end position="899"/>
    </location>
</feature>
<comment type="similarity">
    <text evidence="2">Belongs to the SMC family. SMC2 subfamily.</text>
</comment>
<evidence type="ECO:0000256" key="11">
    <source>
        <dbReference type="SAM" id="Coils"/>
    </source>
</evidence>
<dbReference type="CTD" id="20197544"/>
<dbReference type="InterPro" id="IPR027120">
    <property type="entry name" value="Smc2_ABC"/>
</dbReference>
<dbReference type="FunFam" id="1.20.1060.20:FF:000005">
    <property type="entry name" value="Structural maintenance of chromosomes 2"/>
    <property type="match status" value="1"/>
</dbReference>
<dbReference type="EnsemblMetazoa" id="HelroT156367">
    <property type="protein sequence ID" value="HelroP156367"/>
    <property type="gene ID" value="HelroG156367"/>
</dbReference>
<dbReference type="GO" id="GO:0005634">
    <property type="term" value="C:nucleus"/>
    <property type="evidence" value="ECO:0007669"/>
    <property type="project" value="UniProtKB-SubCell"/>
</dbReference>
<dbReference type="PANTHER" id="PTHR43977">
    <property type="entry name" value="STRUCTURAL MAINTENANCE OF CHROMOSOMES PROTEIN 3"/>
    <property type="match status" value="1"/>
</dbReference>
<dbReference type="CDD" id="cd03273">
    <property type="entry name" value="ABC_SMC2_euk"/>
    <property type="match status" value="1"/>
</dbReference>
<keyword evidence="4" id="KW-0547">Nucleotide-binding</keyword>
<organism evidence="14 15">
    <name type="scientific">Helobdella robusta</name>
    <name type="common">Californian leech</name>
    <dbReference type="NCBI Taxonomy" id="6412"/>
    <lineage>
        <taxon>Eukaryota</taxon>
        <taxon>Metazoa</taxon>
        <taxon>Spiralia</taxon>
        <taxon>Lophotrochozoa</taxon>
        <taxon>Annelida</taxon>
        <taxon>Clitellata</taxon>
        <taxon>Hirudinea</taxon>
        <taxon>Rhynchobdellida</taxon>
        <taxon>Glossiphoniidae</taxon>
        <taxon>Helobdella</taxon>
    </lineage>
</organism>
<dbReference type="HOGENOM" id="CLU_001042_9_0_1"/>
<dbReference type="PIRSF" id="PIRSF005719">
    <property type="entry name" value="SMC"/>
    <property type="match status" value="1"/>
</dbReference>
<keyword evidence="10" id="KW-0131">Cell cycle</keyword>
<feature type="coiled-coil region" evidence="11">
    <location>
        <begin position="323"/>
        <end position="378"/>
    </location>
</feature>
<dbReference type="FunCoup" id="T1ELU4">
    <property type="interactions" value="1592"/>
</dbReference>